<dbReference type="GO" id="GO:0003700">
    <property type="term" value="F:DNA-binding transcription factor activity"/>
    <property type="evidence" value="ECO:0007669"/>
    <property type="project" value="InterPro"/>
</dbReference>
<evidence type="ECO:0000256" key="2">
    <source>
        <dbReference type="ARBA" id="ARBA00023125"/>
    </source>
</evidence>
<evidence type="ECO:0000313" key="5">
    <source>
        <dbReference type="EMBL" id="MBB4124164.1"/>
    </source>
</evidence>
<dbReference type="SUPFAM" id="SSF46785">
    <property type="entry name" value="Winged helix' DNA-binding domain"/>
    <property type="match status" value="1"/>
</dbReference>
<dbReference type="GO" id="GO:0003677">
    <property type="term" value="F:DNA binding"/>
    <property type="evidence" value="ECO:0007669"/>
    <property type="project" value="UniProtKB-KW"/>
</dbReference>
<dbReference type="Pfam" id="PF00392">
    <property type="entry name" value="GntR"/>
    <property type="match status" value="1"/>
</dbReference>
<evidence type="ECO:0000313" key="6">
    <source>
        <dbReference type="Proteomes" id="UP000530571"/>
    </source>
</evidence>
<dbReference type="PANTHER" id="PTHR43537">
    <property type="entry name" value="TRANSCRIPTIONAL REGULATOR, GNTR FAMILY"/>
    <property type="match status" value="1"/>
</dbReference>
<dbReference type="SMART" id="SM00345">
    <property type="entry name" value="HTH_GNTR"/>
    <property type="match status" value="1"/>
</dbReference>
<feature type="domain" description="HTH gntR-type" evidence="4">
    <location>
        <begin position="21"/>
        <end position="88"/>
    </location>
</feature>
<dbReference type="SMART" id="SM00895">
    <property type="entry name" value="FCD"/>
    <property type="match status" value="1"/>
</dbReference>
<sequence length="229" mass="25663">MADTGLSEDQQAHLQLSDGSASLHGNLVAQIRAILVDGELADGTRIPEGELCQRFNVSRTPLREALKVLAAEGFVVLRPNRGAIVAPLDPAEIPPLFEFKGALERLIGLTAAERASDTEIAELEQIHLALDAAAVKGDYKLYTRLNYMFHRNLAAASKNAILTQNYDVIQQRIWRYRFIVNEYEKRCRESFAEHERIIIALRARTPLDLAERLEFHNRRTAEAMSAALC</sequence>
<dbReference type="PROSITE" id="PS50949">
    <property type="entry name" value="HTH_GNTR"/>
    <property type="match status" value="1"/>
</dbReference>
<dbReference type="PRINTS" id="PR00035">
    <property type="entry name" value="HTHGNTR"/>
</dbReference>
<organism evidence="5 6">
    <name type="scientific">Martelella radicis</name>
    <dbReference type="NCBI Taxonomy" id="1397476"/>
    <lineage>
        <taxon>Bacteria</taxon>
        <taxon>Pseudomonadati</taxon>
        <taxon>Pseudomonadota</taxon>
        <taxon>Alphaproteobacteria</taxon>
        <taxon>Hyphomicrobiales</taxon>
        <taxon>Aurantimonadaceae</taxon>
        <taxon>Martelella</taxon>
    </lineage>
</organism>
<protein>
    <submittedName>
        <fullName evidence="5">DNA-binding GntR family transcriptional regulator</fullName>
    </submittedName>
</protein>
<keyword evidence="3" id="KW-0804">Transcription</keyword>
<reference evidence="5 6" key="1">
    <citation type="submission" date="2020-08" db="EMBL/GenBank/DDBJ databases">
        <title>Genomic Encyclopedia of Type Strains, Phase IV (KMG-IV): sequencing the most valuable type-strain genomes for metagenomic binning, comparative biology and taxonomic classification.</title>
        <authorList>
            <person name="Goeker M."/>
        </authorList>
    </citation>
    <scope>NUCLEOTIDE SEQUENCE [LARGE SCALE GENOMIC DNA]</scope>
    <source>
        <strain evidence="5 6">DSM 28101</strain>
    </source>
</reference>
<dbReference type="InterPro" id="IPR011711">
    <property type="entry name" value="GntR_C"/>
</dbReference>
<keyword evidence="6" id="KW-1185">Reference proteome</keyword>
<keyword evidence="2 5" id="KW-0238">DNA-binding</keyword>
<dbReference type="Pfam" id="PF07729">
    <property type="entry name" value="FCD"/>
    <property type="match status" value="1"/>
</dbReference>
<dbReference type="InterPro" id="IPR000524">
    <property type="entry name" value="Tscrpt_reg_HTH_GntR"/>
</dbReference>
<dbReference type="RefSeq" id="WP_183490581.1">
    <property type="nucleotide sequence ID" value="NZ_JACIDZ010000018.1"/>
</dbReference>
<proteinExistence type="predicted"/>
<dbReference type="Proteomes" id="UP000530571">
    <property type="component" value="Unassembled WGS sequence"/>
</dbReference>
<dbReference type="SUPFAM" id="SSF48008">
    <property type="entry name" value="GntR ligand-binding domain-like"/>
    <property type="match status" value="1"/>
</dbReference>
<dbReference type="Gene3D" id="1.20.120.530">
    <property type="entry name" value="GntR ligand-binding domain-like"/>
    <property type="match status" value="1"/>
</dbReference>
<dbReference type="PANTHER" id="PTHR43537:SF50">
    <property type="entry name" value="TRANSCRIPTIONAL REGULATORY PROTEIN"/>
    <property type="match status" value="1"/>
</dbReference>
<gene>
    <name evidence="5" type="ORF">GGR30_004119</name>
</gene>
<comment type="caution">
    <text evidence="5">The sequence shown here is derived from an EMBL/GenBank/DDBJ whole genome shotgun (WGS) entry which is preliminary data.</text>
</comment>
<evidence type="ECO:0000256" key="3">
    <source>
        <dbReference type="ARBA" id="ARBA00023163"/>
    </source>
</evidence>
<dbReference type="AlphaFoldDB" id="A0A7W6PCX0"/>
<name>A0A7W6PCX0_9HYPH</name>
<dbReference type="EMBL" id="JACIDZ010000018">
    <property type="protein sequence ID" value="MBB4124164.1"/>
    <property type="molecule type" value="Genomic_DNA"/>
</dbReference>
<dbReference type="InterPro" id="IPR008920">
    <property type="entry name" value="TF_FadR/GntR_C"/>
</dbReference>
<evidence type="ECO:0000259" key="4">
    <source>
        <dbReference type="PROSITE" id="PS50949"/>
    </source>
</evidence>
<dbReference type="CDD" id="cd07377">
    <property type="entry name" value="WHTH_GntR"/>
    <property type="match status" value="1"/>
</dbReference>
<dbReference type="Gene3D" id="1.10.10.10">
    <property type="entry name" value="Winged helix-like DNA-binding domain superfamily/Winged helix DNA-binding domain"/>
    <property type="match status" value="1"/>
</dbReference>
<dbReference type="InterPro" id="IPR036390">
    <property type="entry name" value="WH_DNA-bd_sf"/>
</dbReference>
<dbReference type="InterPro" id="IPR036388">
    <property type="entry name" value="WH-like_DNA-bd_sf"/>
</dbReference>
<evidence type="ECO:0000256" key="1">
    <source>
        <dbReference type="ARBA" id="ARBA00023015"/>
    </source>
</evidence>
<keyword evidence="1" id="KW-0805">Transcription regulation</keyword>
<accession>A0A7W6PCX0</accession>